<comment type="pathway">
    <text evidence="1">Pyrimidine metabolism; UMP biosynthesis via de novo pathway.</text>
</comment>
<accession>A0A1G2QWH6</accession>
<comment type="caution">
    <text evidence="3">The sequence shown here is derived from an EMBL/GenBank/DDBJ whole genome shotgun (WGS) entry which is preliminary data.</text>
</comment>
<reference evidence="3 4" key="1">
    <citation type="journal article" date="2016" name="Nat. Commun.">
        <title>Thousands of microbial genomes shed light on interconnected biogeochemical processes in an aquifer system.</title>
        <authorList>
            <person name="Anantharaman K."/>
            <person name="Brown C.T."/>
            <person name="Hug L.A."/>
            <person name="Sharon I."/>
            <person name="Castelle C.J."/>
            <person name="Probst A.J."/>
            <person name="Thomas B.C."/>
            <person name="Singh A."/>
            <person name="Wilkins M.J."/>
            <person name="Karaoz U."/>
            <person name="Brodie E.L."/>
            <person name="Williams K.H."/>
            <person name="Hubbard S.S."/>
            <person name="Banfield J.F."/>
        </authorList>
    </citation>
    <scope>NUCLEOTIDE SEQUENCE [LARGE SCALE GENOMIC DNA]</scope>
</reference>
<name>A0A1G2QWH6_9BACT</name>
<dbReference type="Proteomes" id="UP000178065">
    <property type="component" value="Unassembled WGS sequence"/>
</dbReference>
<dbReference type="InterPro" id="IPR029057">
    <property type="entry name" value="PRTase-like"/>
</dbReference>
<dbReference type="GO" id="GO:0006222">
    <property type="term" value="P:UMP biosynthetic process"/>
    <property type="evidence" value="ECO:0007669"/>
    <property type="project" value="TreeGrafter"/>
</dbReference>
<dbReference type="EMBL" id="MHTT01000025">
    <property type="protein sequence ID" value="OHA64964.1"/>
    <property type="molecule type" value="Genomic_DNA"/>
</dbReference>
<organism evidence="3 4">
    <name type="scientific">Candidatus Wildermuthbacteria bacterium RIFCSPHIGHO2_01_FULL_49_22b</name>
    <dbReference type="NCBI Taxonomy" id="1802448"/>
    <lineage>
        <taxon>Bacteria</taxon>
        <taxon>Candidatus Wildermuthiibacteriota</taxon>
    </lineage>
</organism>
<feature type="non-terminal residue" evidence="3">
    <location>
        <position position="1"/>
    </location>
</feature>
<dbReference type="GO" id="GO:0004588">
    <property type="term" value="F:orotate phosphoribosyltransferase activity"/>
    <property type="evidence" value="ECO:0007669"/>
    <property type="project" value="TreeGrafter"/>
</dbReference>
<dbReference type="SUPFAM" id="SSF53271">
    <property type="entry name" value="PRTase-like"/>
    <property type="match status" value="1"/>
</dbReference>
<sequence length="303" mass="33926">LVWILQKFVNGLYRNFGPGTTGFPKSEGESLMYQILQDLGRFICWFLDEGEISLDSLSSALERYRRLLQITKWYIYKGPGTDYVTLWASETAVLAKKDEDAMGEARCADALFMAGAVKFGAFRLNLHETNPDASLSPVYIDMRVIRSHPEERRIVADEYEKLIRNIPFDVLADVPTAVTPFVAMLADRLGVPMVTPRGNEKTHGSGATIDGAFQPGQRALVIDDLITSADSKLEAIRTLEAGGLVVTDVVVLIDRQQGGVERLQEAGYKVHVKYLISKLLHYYMETGRLEQEKGQQVFKYLGL</sequence>
<dbReference type="GO" id="GO:0004590">
    <property type="term" value="F:orotidine-5'-phosphate decarboxylase activity"/>
    <property type="evidence" value="ECO:0007669"/>
    <property type="project" value="TreeGrafter"/>
</dbReference>
<dbReference type="Gene3D" id="3.40.50.2020">
    <property type="match status" value="1"/>
</dbReference>
<dbReference type="PANTHER" id="PTHR19278:SF9">
    <property type="entry name" value="URIDINE 5'-MONOPHOSPHATE SYNTHASE"/>
    <property type="match status" value="1"/>
</dbReference>
<dbReference type="CDD" id="cd06223">
    <property type="entry name" value="PRTases_typeI"/>
    <property type="match status" value="1"/>
</dbReference>
<protein>
    <submittedName>
        <fullName evidence="3">Uncharacterized protein</fullName>
    </submittedName>
</protein>
<dbReference type="InterPro" id="IPR000836">
    <property type="entry name" value="PRTase_dom"/>
</dbReference>
<proteinExistence type="predicted"/>
<dbReference type="GO" id="GO:0019856">
    <property type="term" value="P:pyrimidine nucleobase biosynthetic process"/>
    <property type="evidence" value="ECO:0007669"/>
    <property type="project" value="TreeGrafter"/>
</dbReference>
<evidence type="ECO:0000313" key="4">
    <source>
        <dbReference type="Proteomes" id="UP000178065"/>
    </source>
</evidence>
<evidence type="ECO:0000256" key="2">
    <source>
        <dbReference type="ARBA" id="ARBA00022975"/>
    </source>
</evidence>
<gene>
    <name evidence="3" type="ORF">A2672_02285</name>
</gene>
<dbReference type="AlphaFoldDB" id="A0A1G2QWH6"/>
<dbReference type="PANTHER" id="PTHR19278">
    <property type="entry name" value="OROTATE PHOSPHORIBOSYLTRANSFERASE"/>
    <property type="match status" value="1"/>
</dbReference>
<evidence type="ECO:0000256" key="1">
    <source>
        <dbReference type="ARBA" id="ARBA00004725"/>
    </source>
</evidence>
<evidence type="ECO:0000313" key="3">
    <source>
        <dbReference type="EMBL" id="OHA64964.1"/>
    </source>
</evidence>
<dbReference type="STRING" id="1802448.A2672_02285"/>
<keyword evidence="2" id="KW-0665">Pyrimidine biosynthesis</keyword>